<keyword evidence="1" id="KW-0560">Oxidoreductase</keyword>
<evidence type="ECO:0000313" key="6">
    <source>
        <dbReference type="Proteomes" id="UP000319210"/>
    </source>
</evidence>
<dbReference type="PANTHER" id="PTHR13789:SF309">
    <property type="entry name" value="PUTATIVE (AFU_ORTHOLOGUE AFUA_6G14510)-RELATED"/>
    <property type="match status" value="1"/>
</dbReference>
<feature type="region of interest" description="Disordered" evidence="3">
    <location>
        <begin position="271"/>
        <end position="296"/>
    </location>
</feature>
<dbReference type="PANTHER" id="PTHR13789">
    <property type="entry name" value="MONOOXYGENASE"/>
    <property type="match status" value="1"/>
</dbReference>
<dbReference type="PRINTS" id="PR00420">
    <property type="entry name" value="RNGMNOXGNASE"/>
</dbReference>
<dbReference type="Proteomes" id="UP000319210">
    <property type="component" value="Unassembled WGS sequence"/>
</dbReference>
<gene>
    <name evidence="5" type="ORF">SCA03_63550</name>
</gene>
<reference evidence="5 6" key="1">
    <citation type="submission" date="2019-06" db="EMBL/GenBank/DDBJ databases">
        <title>Whole genome shotgun sequence of Streptomyces cacaoi subsp. cacaoi NBRC 12748.</title>
        <authorList>
            <person name="Hosoyama A."/>
            <person name="Uohara A."/>
            <person name="Ohji S."/>
            <person name="Ichikawa N."/>
        </authorList>
    </citation>
    <scope>NUCLEOTIDE SEQUENCE [LARGE SCALE GENOMIC DNA]</scope>
    <source>
        <strain evidence="5 6">NBRC 12748</strain>
    </source>
</reference>
<evidence type="ECO:0000313" key="5">
    <source>
        <dbReference type="EMBL" id="GEB53804.1"/>
    </source>
</evidence>
<dbReference type="EMBL" id="BJMM01000064">
    <property type="protein sequence ID" value="GEB53804.1"/>
    <property type="molecule type" value="Genomic_DNA"/>
</dbReference>
<dbReference type="AlphaFoldDB" id="A0A4Y3R8B9"/>
<dbReference type="InterPro" id="IPR050493">
    <property type="entry name" value="FAD-dep_Monooxygenase_BioMet"/>
</dbReference>
<proteinExistence type="predicted"/>
<sequence length="435" mass="45155">MSRTPSSRTARRRTSRPPRPSPAPRTGGPAPAGRSALVVGAGVAGLATALGLRHAGWQVTVLERRAEPDRYGTAFGLHPSAQSALERLDPAVADAVHRQALPYRDAHIRRPDGTVLARLPLERIERRAGRPELLVSRPRLIDALLDGLAAAGVAVAHGHPLEPGAADGHALLVGADGIGSAVRRARFGERGSVRRVGTVAWIGTAEVETGVYGETWGAGRFFGMTPVEPGRTNWYATVPVSDGAADAERAAGAGVGHAESAVGVGAAASPPTTCPAPATGAARAADPAPAAGATPAAEGPRVLRALFDGWHAPVRQALDHTDPDTCVRYEMRHLHPALPSFVDGGGPGPAAALVGDAAHAMTPNLGQGACQALLDAEALTRALARHPGEPSRALRAYDAERRRPAQRVALASRTLHRVMSTRHTGPRDAVLRLLP</sequence>
<evidence type="ECO:0000259" key="4">
    <source>
        <dbReference type="Pfam" id="PF01494"/>
    </source>
</evidence>
<keyword evidence="6" id="KW-1185">Reference proteome</keyword>
<feature type="compositionally biased region" description="Low complexity" evidence="3">
    <location>
        <begin position="24"/>
        <end position="34"/>
    </location>
</feature>
<evidence type="ECO:0000256" key="3">
    <source>
        <dbReference type="SAM" id="MobiDB-lite"/>
    </source>
</evidence>
<comment type="caution">
    <text evidence="5">The sequence shown here is derived from an EMBL/GenBank/DDBJ whole genome shotgun (WGS) entry which is preliminary data.</text>
</comment>
<dbReference type="SUPFAM" id="SSF51905">
    <property type="entry name" value="FAD/NAD(P)-binding domain"/>
    <property type="match status" value="1"/>
</dbReference>
<name>A0A4Y3R8B9_STRCI</name>
<evidence type="ECO:0000256" key="2">
    <source>
        <dbReference type="ARBA" id="ARBA00023033"/>
    </source>
</evidence>
<dbReference type="Pfam" id="PF01494">
    <property type="entry name" value="FAD_binding_3"/>
    <property type="match status" value="2"/>
</dbReference>
<accession>A0A4Y3R8B9</accession>
<feature type="domain" description="FAD-binding" evidence="4">
    <location>
        <begin position="36"/>
        <end position="163"/>
    </location>
</feature>
<feature type="region of interest" description="Disordered" evidence="3">
    <location>
        <begin position="1"/>
        <end position="34"/>
    </location>
</feature>
<dbReference type="InterPro" id="IPR036188">
    <property type="entry name" value="FAD/NAD-bd_sf"/>
</dbReference>
<evidence type="ECO:0000256" key="1">
    <source>
        <dbReference type="ARBA" id="ARBA00023002"/>
    </source>
</evidence>
<dbReference type="GO" id="GO:0004497">
    <property type="term" value="F:monooxygenase activity"/>
    <property type="evidence" value="ECO:0007669"/>
    <property type="project" value="UniProtKB-KW"/>
</dbReference>
<dbReference type="InterPro" id="IPR002938">
    <property type="entry name" value="FAD-bd"/>
</dbReference>
<protein>
    <recommendedName>
        <fullName evidence="4">FAD-binding domain-containing protein</fullName>
    </recommendedName>
</protein>
<dbReference type="Gene3D" id="3.50.50.60">
    <property type="entry name" value="FAD/NAD(P)-binding domain"/>
    <property type="match status" value="2"/>
</dbReference>
<dbReference type="RefSeq" id="WP_086817008.1">
    <property type="nucleotide sequence ID" value="NZ_BJMM01000064.1"/>
</dbReference>
<feature type="domain" description="FAD-binding" evidence="4">
    <location>
        <begin position="353"/>
        <end position="409"/>
    </location>
</feature>
<dbReference type="OrthoDB" id="4568714at2"/>
<dbReference type="GO" id="GO:0071949">
    <property type="term" value="F:FAD binding"/>
    <property type="evidence" value="ECO:0007669"/>
    <property type="project" value="InterPro"/>
</dbReference>
<keyword evidence="2" id="KW-0503">Monooxygenase</keyword>
<organism evidence="5 6">
    <name type="scientific">Streptomyces cacaoi</name>
    <dbReference type="NCBI Taxonomy" id="1898"/>
    <lineage>
        <taxon>Bacteria</taxon>
        <taxon>Bacillati</taxon>
        <taxon>Actinomycetota</taxon>
        <taxon>Actinomycetes</taxon>
        <taxon>Kitasatosporales</taxon>
        <taxon>Streptomycetaceae</taxon>
        <taxon>Streptomyces</taxon>
    </lineage>
</organism>